<dbReference type="GO" id="GO:0006281">
    <property type="term" value="P:DNA repair"/>
    <property type="evidence" value="ECO:0007669"/>
    <property type="project" value="TreeGrafter"/>
</dbReference>
<evidence type="ECO:0000313" key="13">
    <source>
        <dbReference type="EMBL" id="KAF7998000.1"/>
    </source>
</evidence>
<keyword evidence="5" id="KW-0227">DNA damage</keyword>
<evidence type="ECO:0000256" key="6">
    <source>
        <dbReference type="ARBA" id="ARBA00022801"/>
    </source>
</evidence>
<dbReference type="InterPro" id="IPR046938">
    <property type="entry name" value="DNA_clamp_sf"/>
</dbReference>
<proteinExistence type="inferred from homology"/>
<gene>
    <name evidence="13" type="ORF">HCN44_009398</name>
</gene>
<evidence type="ECO:0000256" key="5">
    <source>
        <dbReference type="ARBA" id="ARBA00022763"/>
    </source>
</evidence>
<dbReference type="Proteomes" id="UP000639338">
    <property type="component" value="Unassembled WGS sequence"/>
</dbReference>
<dbReference type="PANTHER" id="PTHR15237">
    <property type="entry name" value="DNA REPAIR PROTEIN RAD9"/>
    <property type="match status" value="1"/>
</dbReference>
<evidence type="ECO:0000256" key="1">
    <source>
        <dbReference type="ARBA" id="ARBA00004123"/>
    </source>
</evidence>
<evidence type="ECO:0000256" key="10">
    <source>
        <dbReference type="ARBA" id="ARBA00069752"/>
    </source>
</evidence>
<dbReference type="GO" id="GO:0071479">
    <property type="term" value="P:cellular response to ionizing radiation"/>
    <property type="evidence" value="ECO:0007669"/>
    <property type="project" value="TreeGrafter"/>
</dbReference>
<comment type="similarity">
    <text evidence="2">Belongs to the rad9 family.</text>
</comment>
<comment type="caution">
    <text evidence="13">The sequence shown here is derived from an EMBL/GenBank/DDBJ whole genome shotgun (WGS) entry which is preliminary data.</text>
</comment>
<dbReference type="InterPro" id="IPR007268">
    <property type="entry name" value="Rad9/Ddc1"/>
</dbReference>
<evidence type="ECO:0000256" key="3">
    <source>
        <dbReference type="ARBA" id="ARBA00022553"/>
    </source>
</evidence>
<dbReference type="GO" id="GO:0004527">
    <property type="term" value="F:exonuclease activity"/>
    <property type="evidence" value="ECO:0007669"/>
    <property type="project" value="UniProtKB-KW"/>
</dbReference>
<name>A0A835CYU7_APHGI</name>
<evidence type="ECO:0000256" key="9">
    <source>
        <dbReference type="ARBA" id="ARBA00059283"/>
    </source>
</evidence>
<dbReference type="GO" id="GO:0031573">
    <property type="term" value="P:mitotic intra-S DNA damage checkpoint signaling"/>
    <property type="evidence" value="ECO:0007669"/>
    <property type="project" value="TreeGrafter"/>
</dbReference>
<keyword evidence="7" id="KW-0269">Exonuclease</keyword>
<evidence type="ECO:0000256" key="2">
    <source>
        <dbReference type="ARBA" id="ARBA00008494"/>
    </source>
</evidence>
<sequence>MKCIVPGANVKVLARAIHALSKIGDEIYVQPQEKSLSFRAVSSSNSAYSDFTFHDTYFSYYNYGDLNEDDVLKCKVPMRGAIAVFKTPSLMDKLIETCHIRLEPNASQLIFILKYKNSVVKTFLLPIIDCEALKASYNKDGLPNILTVQPKVLVEALHNFQQSLVEITLDVKTDTVFMRNYIDETSSSHVTRTQLSLSIGEFDNYTVGENSCVTFCLKELRSILSFAEQVMVPIDITFESAGKPIVFILKNSAFEGNLVLSTLNPIVNDTNDSIMRERRALMKKRGRGIDKRAAGKAKKGSSKISIASTSTTSIVQSILSKDSLADGRTISTTSTRTNVTDKNANKDNDKDKDSLVSSLKSTSIDETKKSNNNSKKTKINEINKTPVIIQESLSPIGTSSSSSSSIITKSRNNNVVPPTISSQNSATSIDMLSGLNRNIAKSTTSSQNSDIPIVTPKIFSLARRSRQSFDADNNNIDNFDDVVPVSPPPAKKAKIIFRKCLQETFDPRFLPGHDELLADDSDDENN</sequence>
<evidence type="ECO:0000256" key="8">
    <source>
        <dbReference type="ARBA" id="ARBA00023242"/>
    </source>
</evidence>
<dbReference type="PANTHER" id="PTHR15237:SF0">
    <property type="entry name" value="CELL CYCLE CHECKPOINT CONTROL PROTEIN"/>
    <property type="match status" value="1"/>
</dbReference>
<dbReference type="EMBL" id="JACMRX010000001">
    <property type="protein sequence ID" value="KAF7998000.1"/>
    <property type="molecule type" value="Genomic_DNA"/>
</dbReference>
<feature type="region of interest" description="Disordered" evidence="12">
    <location>
        <begin position="282"/>
        <end position="302"/>
    </location>
</feature>
<evidence type="ECO:0000256" key="7">
    <source>
        <dbReference type="ARBA" id="ARBA00022839"/>
    </source>
</evidence>
<evidence type="ECO:0000313" key="14">
    <source>
        <dbReference type="Proteomes" id="UP000639338"/>
    </source>
</evidence>
<reference evidence="13 14" key="1">
    <citation type="submission" date="2020-08" db="EMBL/GenBank/DDBJ databases">
        <title>Aphidius gifuensis genome sequencing and assembly.</title>
        <authorList>
            <person name="Du Z."/>
        </authorList>
    </citation>
    <scope>NUCLEOTIDE SEQUENCE [LARGE SCALE GENOMIC DNA]</scope>
    <source>
        <strain evidence="13">YNYX2018</strain>
        <tissue evidence="13">Adults</tissue>
    </source>
</reference>
<dbReference type="OrthoDB" id="60092at2759"/>
<dbReference type="Pfam" id="PF04139">
    <property type="entry name" value="Rad9"/>
    <property type="match status" value="1"/>
</dbReference>
<dbReference type="Gene3D" id="3.70.10.10">
    <property type="match status" value="1"/>
</dbReference>
<accession>A0A835CYU7</accession>
<feature type="region of interest" description="Disordered" evidence="12">
    <location>
        <begin position="336"/>
        <end position="379"/>
    </location>
</feature>
<keyword evidence="8" id="KW-0539">Nucleus</keyword>
<dbReference type="FunFam" id="3.70.10.10:FF:000005">
    <property type="entry name" value="Cell cycle checkpoint control protein"/>
    <property type="match status" value="1"/>
</dbReference>
<comment type="function">
    <text evidence="9">Component of the 9-1-1 cell-cycle checkpoint response complex that plays a major role in DNA repair. The 9-1-1 complex is recruited to DNA lesion upon damage by the RAD17-replication factor C (RFC) clamp loader complex. Acts then as a sliding clamp platform on DNA for several proteins involved in long-patch base excision repair (LP-BER). The 9-1-1 complex stimulates DNA polymerase beta (POLB) activity by increasing its affinity for the 3'-OH end of the primer-template and stabilizes POLB to those sites where LP-BER proceeds; endonuclease FEN1 cleavage activity on substrates with double, nick, or gap flaps of distinct sequences and lengths; and DNA ligase I (LIG1) on long-patch base excision repair substrates. The 9-1-1 complex is necessary for the recruitment of RHNO1 to sites of double-stranded breaks (DSB) occurring during the S phase. RAD9A possesses 3'-&gt;5' double stranded DNA exonuclease activity.</text>
</comment>
<keyword evidence="6" id="KW-0378">Hydrolase</keyword>
<dbReference type="AlphaFoldDB" id="A0A835CYU7"/>
<organism evidence="13 14">
    <name type="scientific">Aphidius gifuensis</name>
    <name type="common">Parasitoid wasp</name>
    <dbReference type="NCBI Taxonomy" id="684658"/>
    <lineage>
        <taxon>Eukaryota</taxon>
        <taxon>Metazoa</taxon>
        <taxon>Ecdysozoa</taxon>
        <taxon>Arthropoda</taxon>
        <taxon>Hexapoda</taxon>
        <taxon>Insecta</taxon>
        <taxon>Pterygota</taxon>
        <taxon>Neoptera</taxon>
        <taxon>Endopterygota</taxon>
        <taxon>Hymenoptera</taxon>
        <taxon>Apocrita</taxon>
        <taxon>Ichneumonoidea</taxon>
        <taxon>Braconidae</taxon>
        <taxon>Aphidiinae</taxon>
        <taxon>Aphidius</taxon>
    </lineage>
</organism>
<keyword evidence="3" id="KW-0597">Phosphoprotein</keyword>
<feature type="compositionally biased region" description="Basic and acidic residues" evidence="12">
    <location>
        <begin position="343"/>
        <end position="354"/>
    </location>
</feature>
<dbReference type="GO" id="GO:0000076">
    <property type="term" value="P:DNA replication checkpoint signaling"/>
    <property type="evidence" value="ECO:0007669"/>
    <property type="project" value="TreeGrafter"/>
</dbReference>
<dbReference type="CDD" id="cd00577">
    <property type="entry name" value="PCNA"/>
    <property type="match status" value="1"/>
</dbReference>
<evidence type="ECO:0000256" key="4">
    <source>
        <dbReference type="ARBA" id="ARBA00022722"/>
    </source>
</evidence>
<dbReference type="GO" id="GO:0030896">
    <property type="term" value="C:checkpoint clamp complex"/>
    <property type="evidence" value="ECO:0007669"/>
    <property type="project" value="InterPro"/>
</dbReference>
<comment type="subcellular location">
    <subcellularLocation>
        <location evidence="1">Nucleus</location>
    </subcellularLocation>
</comment>
<keyword evidence="4" id="KW-0540">Nuclease</keyword>
<evidence type="ECO:0000256" key="11">
    <source>
        <dbReference type="ARBA" id="ARBA00079896"/>
    </source>
</evidence>
<protein>
    <recommendedName>
        <fullName evidence="10">Cell cycle checkpoint control protein RAD9A</fullName>
    </recommendedName>
    <alternativeName>
        <fullName evidence="11">DNA repair exonuclease rad9 homolog A</fullName>
    </alternativeName>
</protein>
<evidence type="ECO:0000256" key="12">
    <source>
        <dbReference type="SAM" id="MobiDB-lite"/>
    </source>
</evidence>
<dbReference type="SUPFAM" id="SSF55979">
    <property type="entry name" value="DNA clamp"/>
    <property type="match status" value="1"/>
</dbReference>
<feature type="compositionally biased region" description="Low complexity" evidence="12">
    <location>
        <begin position="370"/>
        <end position="379"/>
    </location>
</feature>
<keyword evidence="14" id="KW-1185">Reference proteome</keyword>